<dbReference type="InterPro" id="IPR029069">
    <property type="entry name" value="HotDog_dom_sf"/>
</dbReference>
<dbReference type="GO" id="GO:0052816">
    <property type="term" value="F:long-chain fatty acyl-CoA hydrolase activity"/>
    <property type="evidence" value="ECO:0007669"/>
    <property type="project" value="TreeGrafter"/>
</dbReference>
<dbReference type="InterPro" id="IPR006683">
    <property type="entry name" value="Thioestr_dom"/>
</dbReference>
<dbReference type="PROSITE" id="PS51770">
    <property type="entry name" value="HOTDOG_ACOT"/>
    <property type="match status" value="1"/>
</dbReference>
<dbReference type="GO" id="GO:0006637">
    <property type="term" value="P:acyl-CoA metabolic process"/>
    <property type="evidence" value="ECO:0007669"/>
    <property type="project" value="TreeGrafter"/>
</dbReference>
<sequence length="166" mass="18880">MKETESGEQMREQKHVEDSRTENTYLIMPKHINGYGRLFGGILLQWIDEVAGIVAHRHAGSIVTTACVDNLNFKAGAYLGDTVVLIGRMTYVGKTSMEVRVDTYAEDSNGMRRMINRAYEVLVALDENDNKLEVPGLIVETEAQKAEWIGGQKRYELRRQRRKDGF</sequence>
<dbReference type="GO" id="GO:0009062">
    <property type="term" value="P:fatty acid catabolic process"/>
    <property type="evidence" value="ECO:0007669"/>
    <property type="project" value="TreeGrafter"/>
</dbReference>
<dbReference type="PANTHER" id="PTHR11049">
    <property type="entry name" value="ACYL COENZYME A THIOESTER HYDROLASE"/>
    <property type="match status" value="1"/>
</dbReference>
<dbReference type="PANTHER" id="PTHR11049:SF24">
    <property type="entry name" value="CYTOSOLIC ACYL COENZYME A THIOESTER HYDROLASE"/>
    <property type="match status" value="1"/>
</dbReference>
<evidence type="ECO:0000256" key="2">
    <source>
        <dbReference type="ARBA" id="ARBA00022801"/>
    </source>
</evidence>
<name>A0A6N2TCG5_9FIRM</name>
<dbReference type="SUPFAM" id="SSF54637">
    <property type="entry name" value="Thioesterase/thiol ester dehydrase-isomerase"/>
    <property type="match status" value="1"/>
</dbReference>
<protein>
    <submittedName>
        <fullName evidence="5">Putative acyl-CoA thioester hydrolase</fullName>
        <ecNumber evidence="5">3.1.2.-</ecNumber>
    </submittedName>
</protein>
<evidence type="ECO:0000256" key="3">
    <source>
        <dbReference type="PROSITE-ProRule" id="PRU01106"/>
    </source>
</evidence>
<dbReference type="EMBL" id="CACRST010000013">
    <property type="protein sequence ID" value="VYT03378.1"/>
    <property type="molecule type" value="Genomic_DNA"/>
</dbReference>
<dbReference type="Pfam" id="PF03061">
    <property type="entry name" value="4HBT"/>
    <property type="match status" value="1"/>
</dbReference>
<keyword evidence="2 3" id="KW-0378">Hydrolase</keyword>
<dbReference type="GO" id="GO:0005829">
    <property type="term" value="C:cytosol"/>
    <property type="evidence" value="ECO:0007669"/>
    <property type="project" value="TreeGrafter"/>
</dbReference>
<comment type="similarity">
    <text evidence="1">Belongs to the acyl coenzyme A hydrolase family.</text>
</comment>
<evidence type="ECO:0000259" key="4">
    <source>
        <dbReference type="PROSITE" id="PS51770"/>
    </source>
</evidence>
<dbReference type="CDD" id="cd03442">
    <property type="entry name" value="BFIT_BACH"/>
    <property type="match status" value="1"/>
</dbReference>
<dbReference type="EC" id="3.1.2.-" evidence="5"/>
<proteinExistence type="inferred from homology"/>
<evidence type="ECO:0000313" key="5">
    <source>
        <dbReference type="EMBL" id="VYT03378.1"/>
    </source>
</evidence>
<accession>A0A6N2TCG5</accession>
<organism evidence="5">
    <name type="scientific">Blautia glucerasea</name>
    <dbReference type="NCBI Taxonomy" id="536633"/>
    <lineage>
        <taxon>Bacteria</taxon>
        <taxon>Bacillati</taxon>
        <taxon>Bacillota</taxon>
        <taxon>Clostridia</taxon>
        <taxon>Lachnospirales</taxon>
        <taxon>Lachnospiraceae</taxon>
        <taxon>Blautia</taxon>
    </lineage>
</organism>
<reference evidence="5" key="1">
    <citation type="submission" date="2019-11" db="EMBL/GenBank/DDBJ databases">
        <authorList>
            <person name="Feng L."/>
        </authorList>
    </citation>
    <scope>NUCLEOTIDE SEQUENCE</scope>
    <source>
        <strain evidence="5">BgluceraseaLFYP119</strain>
    </source>
</reference>
<feature type="domain" description="HotDog ACOT-type" evidence="4">
    <location>
        <begin position="17"/>
        <end position="128"/>
    </location>
</feature>
<evidence type="ECO:0000256" key="1">
    <source>
        <dbReference type="ARBA" id="ARBA00010458"/>
    </source>
</evidence>
<dbReference type="AlphaFoldDB" id="A0A6N2TCG5"/>
<dbReference type="Gene3D" id="3.10.129.10">
    <property type="entry name" value="Hotdog Thioesterase"/>
    <property type="match status" value="1"/>
</dbReference>
<gene>
    <name evidence="5" type="ORF">BGLFYP119_01550</name>
</gene>
<dbReference type="InterPro" id="IPR040170">
    <property type="entry name" value="Cytosol_ACT"/>
</dbReference>
<dbReference type="InterPro" id="IPR033120">
    <property type="entry name" value="HOTDOG_ACOT"/>
</dbReference>